<dbReference type="GO" id="GO:0009506">
    <property type="term" value="C:plasmodesma"/>
    <property type="evidence" value="ECO:0007669"/>
    <property type="project" value="UniProtKB-ARBA"/>
</dbReference>
<dbReference type="InterPro" id="IPR044788">
    <property type="entry name" value="X8_dom_prot"/>
</dbReference>
<evidence type="ECO:0000256" key="2">
    <source>
        <dbReference type="ARBA" id="ARBA00022475"/>
    </source>
</evidence>
<dbReference type="STRING" id="4555.A0A368RBF4"/>
<dbReference type="GO" id="GO:0098552">
    <property type="term" value="C:side of membrane"/>
    <property type="evidence" value="ECO:0007669"/>
    <property type="project" value="UniProtKB-KW"/>
</dbReference>
<comment type="subcellular location">
    <subcellularLocation>
        <location evidence="1">Cell membrane</location>
        <topology evidence="1">Lipid-anchor</topology>
        <topology evidence="1">GPI-anchor</topology>
    </subcellularLocation>
</comment>
<evidence type="ECO:0000259" key="10">
    <source>
        <dbReference type="SMART" id="SM00768"/>
    </source>
</evidence>
<name>A0A368RBF4_SETIT</name>
<dbReference type="Pfam" id="PF07983">
    <property type="entry name" value="X8"/>
    <property type="match status" value="1"/>
</dbReference>
<evidence type="ECO:0000256" key="5">
    <source>
        <dbReference type="ARBA" id="ARBA00023136"/>
    </source>
</evidence>
<feature type="compositionally biased region" description="Basic residues" evidence="8">
    <location>
        <begin position="18"/>
        <end position="29"/>
    </location>
</feature>
<evidence type="ECO:0000256" key="1">
    <source>
        <dbReference type="ARBA" id="ARBA00004609"/>
    </source>
</evidence>
<dbReference type="PANTHER" id="PTHR31044">
    <property type="entry name" value="BETA-1,3 GLUCANASE"/>
    <property type="match status" value="1"/>
</dbReference>
<keyword evidence="9" id="KW-1133">Transmembrane helix</keyword>
<evidence type="ECO:0000256" key="7">
    <source>
        <dbReference type="ARBA" id="ARBA00023180"/>
    </source>
</evidence>
<feature type="domain" description="X8" evidence="10">
    <location>
        <begin position="64"/>
        <end position="149"/>
    </location>
</feature>
<sequence>MESDAAPRSTTTTSTARIQRRRARERKGGRSPSSVRNSLHALRMATPVFLLLLLAMAFRGSDGAWCVCRSDATDTALQKTLDYACGHGADCAAVLPTGPCYSPTSVQAHCSYAANSYFQRNSQASGATCDFGGTANLTDTDPSSGTCKYPATPSEAGTSGNSTGAGAGTGTSPPGSTSNPATTPSMGGTFTTPVGASGPTPSFVSAATAAAFAGRHVLLLAVVSVLAFLVR</sequence>
<feature type="compositionally biased region" description="Low complexity" evidence="8">
    <location>
        <begin position="1"/>
        <end position="17"/>
    </location>
</feature>
<dbReference type="GO" id="GO:0005886">
    <property type="term" value="C:plasma membrane"/>
    <property type="evidence" value="ECO:0007669"/>
    <property type="project" value="UniProtKB-SubCell"/>
</dbReference>
<evidence type="ECO:0000313" key="11">
    <source>
        <dbReference type="EMBL" id="RCV27483.1"/>
    </source>
</evidence>
<keyword evidence="9" id="KW-0812">Transmembrane</keyword>
<keyword evidence="7" id="KW-0325">Glycoprotein</keyword>
<dbReference type="KEGG" id="sita:101781371"/>
<dbReference type="FunFam" id="1.20.58.1040:FF:000001">
    <property type="entry name" value="Glucan endo-1,3-beta-glucosidase 4"/>
    <property type="match status" value="1"/>
</dbReference>
<keyword evidence="2" id="KW-1003">Cell membrane</keyword>
<dbReference type="EMBL" id="CM003532">
    <property type="protein sequence ID" value="RCV27483.1"/>
    <property type="molecule type" value="Genomic_DNA"/>
</dbReference>
<feature type="compositionally biased region" description="Low complexity" evidence="8">
    <location>
        <begin position="170"/>
        <end position="185"/>
    </location>
</feature>
<keyword evidence="4" id="KW-0732">Signal</keyword>
<evidence type="ECO:0000256" key="6">
    <source>
        <dbReference type="ARBA" id="ARBA00023157"/>
    </source>
</evidence>
<dbReference type="SMART" id="SM00768">
    <property type="entry name" value="X8"/>
    <property type="match status" value="1"/>
</dbReference>
<evidence type="ECO:0000256" key="3">
    <source>
        <dbReference type="ARBA" id="ARBA00022622"/>
    </source>
</evidence>
<keyword evidence="3" id="KW-0336">GPI-anchor</keyword>
<evidence type="ECO:0000256" key="9">
    <source>
        <dbReference type="SAM" id="Phobius"/>
    </source>
</evidence>
<feature type="region of interest" description="Disordered" evidence="8">
    <location>
        <begin position="142"/>
        <end position="194"/>
    </location>
</feature>
<evidence type="ECO:0000256" key="4">
    <source>
        <dbReference type="ARBA" id="ARBA00022729"/>
    </source>
</evidence>
<dbReference type="AlphaFoldDB" id="A0A368RBF4"/>
<dbReference type="InterPro" id="IPR012946">
    <property type="entry name" value="X8"/>
</dbReference>
<gene>
    <name evidence="11" type="ORF">SETIT_5G328200v2</name>
</gene>
<keyword evidence="6" id="KW-1015">Disulfide bond</keyword>
<keyword evidence="5 9" id="KW-0472">Membrane</keyword>
<keyword evidence="3" id="KW-0449">Lipoprotein</keyword>
<reference evidence="11" key="1">
    <citation type="journal article" date="2012" name="Nat. Biotechnol.">
        <title>Reference genome sequence of the model plant Setaria.</title>
        <authorList>
            <person name="Bennetzen J.L."/>
            <person name="Schmutz J."/>
            <person name="Wang H."/>
            <person name="Percifield R."/>
            <person name="Hawkins J."/>
            <person name="Pontaroli A.C."/>
            <person name="Estep M."/>
            <person name="Feng L."/>
            <person name="Vaughn J.N."/>
            <person name="Grimwood J."/>
            <person name="Jenkins J."/>
            <person name="Barry K."/>
            <person name="Lindquist E."/>
            <person name="Hellsten U."/>
            <person name="Deshpande S."/>
            <person name="Wang X."/>
            <person name="Wu X."/>
            <person name="Mitros T."/>
            <person name="Triplett J."/>
            <person name="Yang X."/>
            <person name="Ye C.Y."/>
            <person name="Mauro-Herrera M."/>
            <person name="Wang L."/>
            <person name="Li P."/>
            <person name="Sharma M."/>
            <person name="Sharma R."/>
            <person name="Ronald P.C."/>
            <person name="Panaud O."/>
            <person name="Kellogg E.A."/>
            <person name="Brutnell T.P."/>
            <person name="Doust A.N."/>
            <person name="Tuskan G.A."/>
            <person name="Rokhsar D."/>
            <person name="Devos K.M."/>
        </authorList>
    </citation>
    <scope>NUCLEOTIDE SEQUENCE [LARGE SCALE GENOMIC DNA]</scope>
    <source>
        <strain evidence="11">Yugu1</strain>
    </source>
</reference>
<reference evidence="11" key="2">
    <citation type="submission" date="2015-07" db="EMBL/GenBank/DDBJ databases">
        <authorList>
            <person name="Noorani M."/>
        </authorList>
    </citation>
    <scope>NUCLEOTIDE SEQUENCE</scope>
    <source>
        <strain evidence="11">Yugu1</strain>
    </source>
</reference>
<organism evidence="11">
    <name type="scientific">Setaria italica</name>
    <name type="common">Foxtail millet</name>
    <name type="synonym">Panicum italicum</name>
    <dbReference type="NCBI Taxonomy" id="4555"/>
    <lineage>
        <taxon>Eukaryota</taxon>
        <taxon>Viridiplantae</taxon>
        <taxon>Streptophyta</taxon>
        <taxon>Embryophyta</taxon>
        <taxon>Tracheophyta</taxon>
        <taxon>Spermatophyta</taxon>
        <taxon>Magnoliopsida</taxon>
        <taxon>Liliopsida</taxon>
        <taxon>Poales</taxon>
        <taxon>Poaceae</taxon>
        <taxon>PACMAD clade</taxon>
        <taxon>Panicoideae</taxon>
        <taxon>Panicodae</taxon>
        <taxon>Paniceae</taxon>
        <taxon>Cenchrinae</taxon>
        <taxon>Setaria</taxon>
    </lineage>
</organism>
<accession>A0A368RBF4</accession>
<dbReference type="Gene3D" id="1.20.58.1040">
    <property type="match status" value="1"/>
</dbReference>
<protein>
    <recommendedName>
        <fullName evidence="10">X8 domain-containing protein</fullName>
    </recommendedName>
</protein>
<dbReference type="PANTHER" id="PTHR31044:SF25">
    <property type="entry name" value="PLASMODESMATA CALLOSE-BINDING PROTEIN 3"/>
    <property type="match status" value="1"/>
</dbReference>
<feature type="region of interest" description="Disordered" evidence="8">
    <location>
        <begin position="1"/>
        <end position="35"/>
    </location>
</feature>
<feature type="transmembrane region" description="Helical" evidence="9">
    <location>
        <begin position="209"/>
        <end position="230"/>
    </location>
</feature>
<proteinExistence type="predicted"/>
<evidence type="ECO:0000256" key="8">
    <source>
        <dbReference type="SAM" id="MobiDB-lite"/>
    </source>
</evidence>
<dbReference type="OrthoDB" id="417697at2759"/>